<evidence type="ECO:0000313" key="1">
    <source>
        <dbReference type="EMBL" id="CAB4937468.1"/>
    </source>
</evidence>
<proteinExistence type="predicted"/>
<protein>
    <submittedName>
        <fullName evidence="1">Unannotated protein</fullName>
    </submittedName>
</protein>
<organism evidence="1">
    <name type="scientific">freshwater metagenome</name>
    <dbReference type="NCBI Taxonomy" id="449393"/>
    <lineage>
        <taxon>unclassified sequences</taxon>
        <taxon>metagenomes</taxon>
        <taxon>ecological metagenomes</taxon>
    </lineage>
</organism>
<dbReference type="PANTHER" id="PTHR18901:SF38">
    <property type="entry name" value="PSEUDOURIDINE-5'-PHOSPHATASE"/>
    <property type="match status" value="1"/>
</dbReference>
<gene>
    <name evidence="1" type="ORF">UFOPK3674_01577</name>
</gene>
<dbReference type="SUPFAM" id="SSF56784">
    <property type="entry name" value="HAD-like"/>
    <property type="match status" value="1"/>
</dbReference>
<dbReference type="InterPro" id="IPR023198">
    <property type="entry name" value="PGP-like_dom2"/>
</dbReference>
<dbReference type="SFLD" id="SFLDS00003">
    <property type="entry name" value="Haloacid_Dehalogenase"/>
    <property type="match status" value="1"/>
</dbReference>
<dbReference type="Pfam" id="PF00702">
    <property type="entry name" value="Hydrolase"/>
    <property type="match status" value="1"/>
</dbReference>
<reference evidence="1" key="1">
    <citation type="submission" date="2020-05" db="EMBL/GenBank/DDBJ databases">
        <authorList>
            <person name="Chiriac C."/>
            <person name="Salcher M."/>
            <person name="Ghai R."/>
            <person name="Kavagutti S V."/>
        </authorList>
    </citation>
    <scope>NUCLEOTIDE SEQUENCE</scope>
</reference>
<dbReference type="InterPro" id="IPR036412">
    <property type="entry name" value="HAD-like_sf"/>
</dbReference>
<dbReference type="SFLD" id="SFLDG01129">
    <property type="entry name" value="C1.5:_HAD__Beta-PGM__Phosphata"/>
    <property type="match status" value="1"/>
</dbReference>
<dbReference type="InterPro" id="IPR023214">
    <property type="entry name" value="HAD_sf"/>
</dbReference>
<dbReference type="InterPro" id="IPR006439">
    <property type="entry name" value="HAD-SF_hydro_IA"/>
</dbReference>
<dbReference type="EMBL" id="CAFBMX010000008">
    <property type="protein sequence ID" value="CAB4937468.1"/>
    <property type="molecule type" value="Genomic_DNA"/>
</dbReference>
<accession>A0A6J7J277</accession>
<dbReference type="PANTHER" id="PTHR18901">
    <property type="entry name" value="2-DEOXYGLUCOSE-6-PHOSPHATE PHOSPHATASE 2"/>
    <property type="match status" value="1"/>
</dbReference>
<name>A0A6J7J277_9ZZZZ</name>
<dbReference type="AlphaFoldDB" id="A0A6J7J277"/>
<dbReference type="Gene3D" id="1.10.150.240">
    <property type="entry name" value="Putative phosphatase, domain 2"/>
    <property type="match status" value="1"/>
</dbReference>
<sequence length="211" mass="21950">MIFDNDGLTLNTEDHWTRAEVILFERHGRTFTHDHKLQLVGTGGKAVEEALVRMLDAPEDAGGALVAELRELVAEELARGCAPMPGAVELLQAMRSAEIPLALCSNTPRRLVDGALRGAGLSQAFDATVAGDEVAQPKPAPDPYLRAAAALGIEAAACIALEDSATGAASARAAGMFVIGVPSVPGVTLDGVADAVHRSLEDPALWARLGL</sequence>
<dbReference type="NCBIfam" id="TIGR01509">
    <property type="entry name" value="HAD-SF-IA-v3"/>
    <property type="match status" value="1"/>
</dbReference>
<dbReference type="Gene3D" id="3.40.50.1000">
    <property type="entry name" value="HAD superfamily/HAD-like"/>
    <property type="match status" value="1"/>
</dbReference>